<sequence length="555" mass="60188">MFCEDKPWLESYDKHVEGCIDIPETTLTDLIEKACQDFPGNTAIHYLGAQITFKELHEQSGKLAAGLKKIGCGQGDVVAICLPNTPQYLISIFGALRAGCSVSGLAPLLMPDEMAYQLNDSGAKALIILDLLLEAKLLPAAARLEKLKDVLVTGALDALPAVEEYPQGQAIPGITVHRYYPFLNDSPNKPPEITTTPRDICFLQYTGGATGPSKGAMLSHGAMASNIAQWAAWGDIGRGVETFLSGFPMFHSAGLFVGVASLSTGASQCVIPDPRNTDHIVGEIAQNKPTLVGNVPSLYMMLMENPKFADLDFSSVKQCISGAAPIPAQALNKLEGFVGKNKIVEVWGMTETCPFITINPVKGPKKAGSVGLPIPNTKLRVVDLADGWTEMPVNQEGELICCGPQVMQGYLNRPEETLNALREHEGEIWMHTGDVGRMDDDGFVYVVDRAKDMIIVGGFKVFSSEVEDKLYQHPAIEMCALVGLPNPERPDSEIVKLFVQKSAEYADVPDEKVQEEIAAFAKEKLAPYKAPKVYEFVEAIPLTSVGKVNKKILRV</sequence>
<dbReference type="EMBL" id="FQZU01000021">
    <property type="protein sequence ID" value="SHK29071.1"/>
    <property type="molecule type" value="Genomic_DNA"/>
</dbReference>
<dbReference type="InterPro" id="IPR000873">
    <property type="entry name" value="AMP-dep_synth/lig_dom"/>
</dbReference>
<keyword evidence="4" id="KW-1185">Reference proteome</keyword>
<dbReference type="Gene3D" id="3.30.300.30">
    <property type="match status" value="1"/>
</dbReference>
<dbReference type="InterPro" id="IPR045851">
    <property type="entry name" value="AMP-bd_C_sf"/>
</dbReference>
<dbReference type="InterPro" id="IPR050237">
    <property type="entry name" value="ATP-dep_AMP-bd_enzyme"/>
</dbReference>
<dbReference type="AlphaFoldDB" id="A0A1M6R9D5"/>
<reference evidence="4" key="1">
    <citation type="submission" date="2016-11" db="EMBL/GenBank/DDBJ databases">
        <authorList>
            <person name="Varghese N."/>
            <person name="Submissions S."/>
        </authorList>
    </citation>
    <scope>NUCLEOTIDE SEQUENCE [LARGE SCALE GENOMIC DNA]</scope>
    <source>
        <strain evidence="4">DSM 16219</strain>
    </source>
</reference>
<feature type="domain" description="AMP-binding enzyme C-terminal" evidence="2">
    <location>
        <begin position="465"/>
        <end position="547"/>
    </location>
</feature>
<dbReference type="Gene3D" id="3.40.50.12780">
    <property type="entry name" value="N-terminal domain of ligase-like"/>
    <property type="match status" value="1"/>
</dbReference>
<dbReference type="PANTHER" id="PTHR43767:SF1">
    <property type="entry name" value="NONRIBOSOMAL PEPTIDE SYNTHASE PES1 (EUROFUNG)-RELATED"/>
    <property type="match status" value="1"/>
</dbReference>
<gene>
    <name evidence="3" type="ORF">SAMN02745216_03226</name>
</gene>
<evidence type="ECO:0000313" key="4">
    <source>
        <dbReference type="Proteomes" id="UP000183994"/>
    </source>
</evidence>
<dbReference type="InterPro" id="IPR042099">
    <property type="entry name" value="ANL_N_sf"/>
</dbReference>
<dbReference type="Proteomes" id="UP000183994">
    <property type="component" value="Unassembled WGS sequence"/>
</dbReference>
<accession>A0A1M6R9D5</accession>
<proteinExistence type="predicted"/>
<dbReference type="STRING" id="1121393.SAMN02745216_03226"/>
<feature type="domain" description="AMP-dependent synthetase/ligase" evidence="1">
    <location>
        <begin position="32"/>
        <end position="411"/>
    </location>
</feature>
<evidence type="ECO:0000259" key="1">
    <source>
        <dbReference type="Pfam" id="PF00501"/>
    </source>
</evidence>
<dbReference type="RefSeq" id="WP_073477287.1">
    <property type="nucleotide sequence ID" value="NZ_FQZU01000021.1"/>
</dbReference>
<organism evidence="3 4">
    <name type="scientific">Desulfatibacillum alkenivorans DSM 16219</name>
    <dbReference type="NCBI Taxonomy" id="1121393"/>
    <lineage>
        <taxon>Bacteria</taxon>
        <taxon>Pseudomonadati</taxon>
        <taxon>Thermodesulfobacteriota</taxon>
        <taxon>Desulfobacteria</taxon>
        <taxon>Desulfobacterales</taxon>
        <taxon>Desulfatibacillaceae</taxon>
        <taxon>Desulfatibacillum</taxon>
    </lineage>
</organism>
<evidence type="ECO:0000259" key="2">
    <source>
        <dbReference type="Pfam" id="PF13193"/>
    </source>
</evidence>
<dbReference type="Pfam" id="PF13193">
    <property type="entry name" value="AMP-binding_C"/>
    <property type="match status" value="1"/>
</dbReference>
<dbReference type="Pfam" id="PF00501">
    <property type="entry name" value="AMP-binding"/>
    <property type="match status" value="1"/>
</dbReference>
<name>A0A1M6R9D5_9BACT</name>
<dbReference type="GO" id="GO:0016878">
    <property type="term" value="F:acid-thiol ligase activity"/>
    <property type="evidence" value="ECO:0007669"/>
    <property type="project" value="UniProtKB-ARBA"/>
</dbReference>
<keyword evidence="3" id="KW-0436">Ligase</keyword>
<evidence type="ECO:0000313" key="3">
    <source>
        <dbReference type="EMBL" id="SHK29071.1"/>
    </source>
</evidence>
<dbReference type="SUPFAM" id="SSF56801">
    <property type="entry name" value="Acetyl-CoA synthetase-like"/>
    <property type="match status" value="1"/>
</dbReference>
<dbReference type="InterPro" id="IPR025110">
    <property type="entry name" value="AMP-bd_C"/>
</dbReference>
<protein>
    <submittedName>
        <fullName evidence="3">Acyl-CoA synthetase (AMP-forming)/AMP-acid ligase II</fullName>
    </submittedName>
</protein>
<dbReference type="PANTHER" id="PTHR43767">
    <property type="entry name" value="LONG-CHAIN-FATTY-ACID--COA LIGASE"/>
    <property type="match status" value="1"/>
</dbReference>